<accession>A0A4R5QEL6</accession>
<dbReference type="GO" id="GO:0035556">
    <property type="term" value="P:intracellular signal transduction"/>
    <property type="evidence" value="ECO:0007669"/>
    <property type="project" value="InterPro"/>
</dbReference>
<organism evidence="4 5">
    <name type="scientific">Dankookia rubra</name>
    <dbReference type="NCBI Taxonomy" id="1442381"/>
    <lineage>
        <taxon>Bacteria</taxon>
        <taxon>Pseudomonadati</taxon>
        <taxon>Pseudomonadota</taxon>
        <taxon>Alphaproteobacteria</taxon>
        <taxon>Acetobacterales</taxon>
        <taxon>Roseomonadaceae</taxon>
        <taxon>Dankookia</taxon>
    </lineage>
</organism>
<dbReference type="SUPFAM" id="SSF52540">
    <property type="entry name" value="P-loop containing nucleoside triphosphate hydrolases"/>
    <property type="match status" value="1"/>
</dbReference>
<dbReference type="GO" id="GO:0005524">
    <property type="term" value="F:ATP binding"/>
    <property type="evidence" value="ECO:0007669"/>
    <property type="project" value="UniProtKB-KW"/>
</dbReference>
<dbReference type="PANTHER" id="PTHR16305">
    <property type="entry name" value="TESTICULAR SOLUBLE ADENYLYL CYCLASE"/>
    <property type="match status" value="1"/>
</dbReference>
<reference evidence="4 5" key="1">
    <citation type="journal article" date="2016" name="J. Microbiol.">
        <title>Dankookia rubra gen. nov., sp. nov., an alphaproteobacterium isolated from sediment of a shallow stream.</title>
        <authorList>
            <person name="Kim W.H."/>
            <person name="Kim D.H."/>
            <person name="Kang K."/>
            <person name="Ahn T.Y."/>
        </authorList>
    </citation>
    <scope>NUCLEOTIDE SEQUENCE [LARGE SCALE GENOMIC DNA]</scope>
    <source>
        <strain evidence="4 5">JCM30602</strain>
    </source>
</reference>
<keyword evidence="2" id="KW-0067">ATP-binding</keyword>
<dbReference type="Proteomes" id="UP000295096">
    <property type="component" value="Unassembled WGS sequence"/>
</dbReference>
<dbReference type="InterPro" id="IPR027417">
    <property type="entry name" value="P-loop_NTPase"/>
</dbReference>
<dbReference type="Gene3D" id="3.30.70.1230">
    <property type="entry name" value="Nucleotide cyclase"/>
    <property type="match status" value="1"/>
</dbReference>
<evidence type="ECO:0000259" key="3">
    <source>
        <dbReference type="PROSITE" id="PS50125"/>
    </source>
</evidence>
<dbReference type="RefSeq" id="WP_133289750.1">
    <property type="nucleotide sequence ID" value="NZ_SMSJ01000021.1"/>
</dbReference>
<dbReference type="AlphaFoldDB" id="A0A4R5QEL6"/>
<feature type="domain" description="Guanylate cyclase" evidence="3">
    <location>
        <begin position="75"/>
        <end position="201"/>
    </location>
</feature>
<dbReference type="PANTHER" id="PTHR16305:SF28">
    <property type="entry name" value="GUANYLATE CYCLASE DOMAIN-CONTAINING PROTEIN"/>
    <property type="match status" value="1"/>
</dbReference>
<keyword evidence="1" id="KW-0547">Nucleotide-binding</keyword>
<dbReference type="InterPro" id="IPR041664">
    <property type="entry name" value="AAA_16"/>
</dbReference>
<dbReference type="Pfam" id="PF00211">
    <property type="entry name" value="Guanylate_cyc"/>
    <property type="match status" value="1"/>
</dbReference>
<dbReference type="GO" id="GO:0005737">
    <property type="term" value="C:cytoplasm"/>
    <property type="evidence" value="ECO:0007669"/>
    <property type="project" value="TreeGrafter"/>
</dbReference>
<name>A0A4R5QEL6_9PROT</name>
<dbReference type="GO" id="GO:0004016">
    <property type="term" value="F:adenylate cyclase activity"/>
    <property type="evidence" value="ECO:0007669"/>
    <property type="project" value="TreeGrafter"/>
</dbReference>
<dbReference type="InterPro" id="IPR011990">
    <property type="entry name" value="TPR-like_helical_dom_sf"/>
</dbReference>
<dbReference type="InterPro" id="IPR029787">
    <property type="entry name" value="Nucleotide_cyclase"/>
</dbReference>
<dbReference type="CDD" id="cd07302">
    <property type="entry name" value="CHD"/>
    <property type="match status" value="1"/>
</dbReference>
<evidence type="ECO:0000256" key="2">
    <source>
        <dbReference type="ARBA" id="ARBA00022840"/>
    </source>
</evidence>
<evidence type="ECO:0000256" key="1">
    <source>
        <dbReference type="ARBA" id="ARBA00022741"/>
    </source>
</evidence>
<evidence type="ECO:0000313" key="5">
    <source>
        <dbReference type="Proteomes" id="UP000295096"/>
    </source>
</evidence>
<dbReference type="EMBL" id="SMSJ01000021">
    <property type="protein sequence ID" value="TDH61426.1"/>
    <property type="molecule type" value="Genomic_DNA"/>
</dbReference>
<proteinExistence type="predicted"/>
<comment type="caution">
    <text evidence="4">The sequence shown here is derived from an EMBL/GenBank/DDBJ whole genome shotgun (WGS) entry which is preliminary data.</text>
</comment>
<dbReference type="SUPFAM" id="SSF55073">
    <property type="entry name" value="Nucleotide cyclase"/>
    <property type="match status" value="1"/>
</dbReference>
<dbReference type="Gene3D" id="1.25.40.10">
    <property type="entry name" value="Tetratricopeptide repeat domain"/>
    <property type="match status" value="2"/>
</dbReference>
<dbReference type="InterPro" id="IPR001054">
    <property type="entry name" value="A/G_cyclase"/>
</dbReference>
<evidence type="ECO:0000313" key="4">
    <source>
        <dbReference type="EMBL" id="TDH61426.1"/>
    </source>
</evidence>
<protein>
    <submittedName>
        <fullName evidence="4">Adenylate/guanylate cyclase domain-containing protein</fullName>
    </submittedName>
</protein>
<keyword evidence="5" id="KW-1185">Reference proteome</keyword>
<dbReference type="Pfam" id="PF12773">
    <property type="entry name" value="DZR"/>
    <property type="match status" value="1"/>
</dbReference>
<dbReference type="SUPFAM" id="SSF48452">
    <property type="entry name" value="TPR-like"/>
    <property type="match status" value="1"/>
</dbReference>
<gene>
    <name evidence="4" type="ORF">E2C06_16705</name>
</gene>
<sequence length="1084" mass="114522">MYPTCLHCDAPAASGRFCDHCGAPLEKPCPACRTANRVVARFCTHCGAGFAAPGTAAPPAGLPPRDRDAQYKHATILFADLCDSTGLIAAMDAEDASVSLGLALDMMAEAVARCGGTVAVRMGDGLMAMFGAPVAAEDHAVRACFAALAIIEGARDVGGRALPVRIGICSGPVILRPGRQDGDAEGMGVWGLTAHIASRIEHQAEPNTALLAQQTAVLVAGSAQLVPLGKVPLRGLAEPLGLYRLLGVANRSSWLVRSGSRALTTLVGRQQELALLGQALRRAAGGGEQAAAQAVALVADAGMGKSRLVHDFLGAPVLAGWRVMRVETTVHSLAVPYLLVTALLREIVGCAPGDPVAEIAARLPARLAALMPDAAIDGAPLLRYLDSDAGGPDLDPTDPSQRRRQLLAALVGVLRRQAARQPLVIVIEDYHWLDASSVELVEELLDGLQRHPVLLLLTTRPERRPGWSADPAAPRAEIELWTLSDDQAEAMLCELIGPGAALAPLRAQIVARAGGTPFFLEEFARALHETGVLAEGAPPPADLEIPGSVQAIVASRIDRLLPVHRRILQVAAVVGRQFAPALLGAILDVPAAVLARGIEVLGIGGFLAELGLPTGPRYRFSHVLIQAMAHDSLLRSDRRGLHARILRVLETTPDEASIEDLARHAIAAEAWPEAVRYSMEAGERATRRSAWTEARVHLEAVLAALQKQPVTAERVGLGIDVRLRLRFVLGAANDLARVQDYLHEADVLAGQAGDALTLARVYINRSTALAHGGDLARAKELSRQALDIMLAAVDPVGIVSAAFGLGQAMWYAGDLAEGLRVLEQTLPHARSEAGQRRSAATFVLPAVVHFCFLAQFRGETGAVDAGFLAIEEARGIAGRHGQAFDRLLVSMYEGDLLLQDGRVTASIDLLERALRGARADGLDYHVPYMAYVLGRAYVRAGRFTDAADLLLAGCERADRNGHRGKRLLCNPALARAMAEGPQRDIIGACDLARRTTEEAAALGFRPTQVQAQLALARALVLAGQASEAAAQLRAAAILAARIGLRAAEAEALEWLARLLRVPPPASAAAAVWSPPAVGPEPTLH</sequence>
<dbReference type="SMART" id="SM00044">
    <property type="entry name" value="CYCc"/>
    <property type="match status" value="1"/>
</dbReference>
<dbReference type="Pfam" id="PF13191">
    <property type="entry name" value="AAA_16"/>
    <property type="match status" value="1"/>
</dbReference>
<dbReference type="PROSITE" id="PS50125">
    <property type="entry name" value="GUANYLATE_CYCLASE_2"/>
    <property type="match status" value="1"/>
</dbReference>
<dbReference type="OrthoDB" id="9785312at2"/>
<dbReference type="InterPro" id="IPR025874">
    <property type="entry name" value="DZR"/>
</dbReference>
<dbReference type="GO" id="GO:0009190">
    <property type="term" value="P:cyclic nucleotide biosynthetic process"/>
    <property type="evidence" value="ECO:0007669"/>
    <property type="project" value="InterPro"/>
</dbReference>